<sequence length="131" mass="15265">MSVTKQILIVENNQTLRELLEFLLSREGYQVKTVSDGDYAQKELRENPSYHLIILDLLLPIITGRQLLRWIRRTTQINHIPILVLTDLQDEDDIASALDEGANDYVIKPFQPKELQARIRKLLQIKRSSQE</sequence>
<dbReference type="PANTHER" id="PTHR44591:SF3">
    <property type="entry name" value="RESPONSE REGULATORY DOMAIN-CONTAINING PROTEIN"/>
    <property type="match status" value="1"/>
</dbReference>
<evidence type="ECO:0000313" key="5">
    <source>
        <dbReference type="Proteomes" id="UP000427820"/>
    </source>
</evidence>
<feature type="modified residue" description="4-aspartylphosphate" evidence="2">
    <location>
        <position position="56"/>
    </location>
</feature>
<keyword evidence="1 2" id="KW-0597">Phosphoprotein</keyword>
<evidence type="ECO:0000256" key="2">
    <source>
        <dbReference type="PROSITE-ProRule" id="PRU00169"/>
    </source>
</evidence>
<dbReference type="RefSeq" id="WP_156267916.1">
    <property type="nucleotide sequence ID" value="NZ_CP032551.1"/>
</dbReference>
<proteinExistence type="predicted"/>
<evidence type="ECO:0000313" key="4">
    <source>
        <dbReference type="EMBL" id="QGT96207.1"/>
    </source>
</evidence>
<dbReference type="SUPFAM" id="SSF52172">
    <property type="entry name" value="CheY-like"/>
    <property type="match status" value="1"/>
</dbReference>
<dbReference type="KEGG" id="panm:D3795_08590"/>
<accession>A0AA92ET47</accession>
<protein>
    <submittedName>
        <fullName evidence="4">DNA-binding response regulator</fullName>
    </submittedName>
</protein>
<dbReference type="InterPro" id="IPR001789">
    <property type="entry name" value="Sig_transdc_resp-reg_receiver"/>
</dbReference>
<name>A0AA92ET47_9GAMM</name>
<dbReference type="EMBL" id="CP032551">
    <property type="protein sequence ID" value="QGT96207.1"/>
    <property type="molecule type" value="Genomic_DNA"/>
</dbReference>
<evidence type="ECO:0000256" key="1">
    <source>
        <dbReference type="ARBA" id="ARBA00022553"/>
    </source>
</evidence>
<dbReference type="InterPro" id="IPR050595">
    <property type="entry name" value="Bact_response_regulator"/>
</dbReference>
<dbReference type="PANTHER" id="PTHR44591">
    <property type="entry name" value="STRESS RESPONSE REGULATOR PROTEIN 1"/>
    <property type="match status" value="1"/>
</dbReference>
<keyword evidence="5" id="KW-1185">Reference proteome</keyword>
<dbReference type="AlphaFoldDB" id="A0AA92ET47"/>
<dbReference type="SMART" id="SM00448">
    <property type="entry name" value="REC"/>
    <property type="match status" value="1"/>
</dbReference>
<keyword evidence="4" id="KW-0238">DNA-binding</keyword>
<reference evidence="4 5" key="1">
    <citation type="submission" date="2018-09" db="EMBL/GenBank/DDBJ databases">
        <title>Whole genome sequencing of Idiomarina andamanensis W-5T (LMG 29773T= JCM 31645T).</title>
        <authorList>
            <person name="Das S.K."/>
        </authorList>
    </citation>
    <scope>NUCLEOTIDE SEQUENCE [LARGE SCALE GENOMIC DNA]</scope>
    <source>
        <strain evidence="4 5">W-5T</strain>
    </source>
</reference>
<evidence type="ECO:0000259" key="3">
    <source>
        <dbReference type="PROSITE" id="PS50110"/>
    </source>
</evidence>
<dbReference type="Proteomes" id="UP000427820">
    <property type="component" value="Chromosome"/>
</dbReference>
<dbReference type="GO" id="GO:0003677">
    <property type="term" value="F:DNA binding"/>
    <property type="evidence" value="ECO:0007669"/>
    <property type="project" value="UniProtKB-KW"/>
</dbReference>
<dbReference type="PROSITE" id="PS50110">
    <property type="entry name" value="RESPONSE_REGULATORY"/>
    <property type="match status" value="1"/>
</dbReference>
<dbReference type="Gene3D" id="3.40.50.2300">
    <property type="match status" value="1"/>
</dbReference>
<gene>
    <name evidence="4" type="ORF">D3795_08590</name>
</gene>
<feature type="domain" description="Response regulatory" evidence="3">
    <location>
        <begin position="6"/>
        <end position="123"/>
    </location>
</feature>
<dbReference type="Pfam" id="PF00072">
    <property type="entry name" value="Response_reg"/>
    <property type="match status" value="1"/>
</dbReference>
<organism evidence="4 5">
    <name type="scientific">Pseudidiomarina andamanensis</name>
    <dbReference type="NCBI Taxonomy" id="1940690"/>
    <lineage>
        <taxon>Bacteria</taxon>
        <taxon>Pseudomonadati</taxon>
        <taxon>Pseudomonadota</taxon>
        <taxon>Gammaproteobacteria</taxon>
        <taxon>Alteromonadales</taxon>
        <taxon>Idiomarinaceae</taxon>
        <taxon>Pseudidiomarina</taxon>
    </lineage>
</organism>
<dbReference type="InterPro" id="IPR011006">
    <property type="entry name" value="CheY-like_superfamily"/>
</dbReference>
<dbReference type="GO" id="GO:0000160">
    <property type="term" value="P:phosphorelay signal transduction system"/>
    <property type="evidence" value="ECO:0007669"/>
    <property type="project" value="InterPro"/>
</dbReference>